<evidence type="ECO:0000256" key="1">
    <source>
        <dbReference type="SAM" id="SignalP"/>
    </source>
</evidence>
<dbReference type="Proteomes" id="UP001157006">
    <property type="component" value="Chromosome 1S"/>
</dbReference>
<organism evidence="2 3">
    <name type="scientific">Vicia faba</name>
    <name type="common">Broad bean</name>
    <name type="synonym">Faba vulgaris</name>
    <dbReference type="NCBI Taxonomy" id="3906"/>
    <lineage>
        <taxon>Eukaryota</taxon>
        <taxon>Viridiplantae</taxon>
        <taxon>Streptophyta</taxon>
        <taxon>Embryophyta</taxon>
        <taxon>Tracheophyta</taxon>
        <taxon>Spermatophyta</taxon>
        <taxon>Magnoliopsida</taxon>
        <taxon>eudicotyledons</taxon>
        <taxon>Gunneridae</taxon>
        <taxon>Pentapetalae</taxon>
        <taxon>rosids</taxon>
        <taxon>fabids</taxon>
        <taxon>Fabales</taxon>
        <taxon>Fabaceae</taxon>
        <taxon>Papilionoideae</taxon>
        <taxon>50 kb inversion clade</taxon>
        <taxon>NPAAA clade</taxon>
        <taxon>Hologalegina</taxon>
        <taxon>IRL clade</taxon>
        <taxon>Fabeae</taxon>
        <taxon>Vicia</taxon>
    </lineage>
</organism>
<evidence type="ECO:0000313" key="2">
    <source>
        <dbReference type="EMBL" id="CAI8591946.1"/>
    </source>
</evidence>
<feature type="signal peptide" evidence="1">
    <location>
        <begin position="1"/>
        <end position="25"/>
    </location>
</feature>
<evidence type="ECO:0000313" key="3">
    <source>
        <dbReference type="Proteomes" id="UP001157006"/>
    </source>
</evidence>
<protein>
    <submittedName>
        <fullName evidence="2">Uncharacterized protein</fullName>
    </submittedName>
</protein>
<feature type="chain" id="PRO_5043516433" evidence="1">
    <location>
        <begin position="26"/>
        <end position="119"/>
    </location>
</feature>
<name>A0AAV0Z2A5_VICFA</name>
<accession>A0AAV0Z2A5</accession>
<keyword evidence="3" id="KW-1185">Reference proteome</keyword>
<reference evidence="2 3" key="1">
    <citation type="submission" date="2023-01" db="EMBL/GenBank/DDBJ databases">
        <authorList>
            <person name="Kreplak J."/>
        </authorList>
    </citation>
    <scope>NUCLEOTIDE SEQUENCE [LARGE SCALE GENOMIC DNA]</scope>
</reference>
<proteinExistence type="predicted"/>
<gene>
    <name evidence="2" type="ORF">VFH_I014680</name>
</gene>
<keyword evidence="1" id="KW-0732">Signal</keyword>
<sequence length="119" mass="13157">MKSSLSYLFLTTLLLTSLFHQNISAASPNNTDDGATRCIGLRCLSIFINDEADLFMDQLAKSKGNPNIMNTMVASKLSFSCGPNKYYLGSSCVKNPSPQYIKLNGRCDRKYRAYQPGCP</sequence>
<dbReference type="EMBL" id="OX451735">
    <property type="protein sequence ID" value="CAI8591946.1"/>
    <property type="molecule type" value="Genomic_DNA"/>
</dbReference>
<dbReference type="AlphaFoldDB" id="A0AAV0Z2A5"/>